<gene>
    <name evidence="2" type="ORF">QPX42_05240</name>
</gene>
<dbReference type="AlphaFoldDB" id="A0AAP4BR36"/>
<evidence type="ECO:0000313" key="3">
    <source>
        <dbReference type="Proteomes" id="UP001224412"/>
    </source>
</evidence>
<reference evidence="2" key="1">
    <citation type="submission" date="2023-05" db="EMBL/GenBank/DDBJ databases">
        <title>Metabolic capabilities are highly conserved among human nasal-associated Corynebacterium species in pangenomic analyses.</title>
        <authorList>
            <person name="Tran T.H."/>
            <person name="Roberts A.Q."/>
            <person name="Escapa I.F."/>
            <person name="Gao W."/>
            <person name="Conlan S."/>
            <person name="Kong H."/>
            <person name="Segre J.A."/>
            <person name="Kelly M.S."/>
            <person name="Lemon K.P."/>
        </authorList>
    </citation>
    <scope>NUCLEOTIDE SEQUENCE</scope>
    <source>
        <strain evidence="2">KPL2773</strain>
    </source>
</reference>
<organism evidence="2 3">
    <name type="scientific">Corynebacterium pseudodiphtheriticum</name>
    <dbReference type="NCBI Taxonomy" id="37637"/>
    <lineage>
        <taxon>Bacteria</taxon>
        <taxon>Bacillati</taxon>
        <taxon>Actinomycetota</taxon>
        <taxon>Actinomycetes</taxon>
        <taxon>Mycobacteriales</taxon>
        <taxon>Corynebacteriaceae</taxon>
        <taxon>Corynebacterium</taxon>
    </lineage>
</organism>
<evidence type="ECO:0000256" key="1">
    <source>
        <dbReference type="SAM" id="MobiDB-lite"/>
    </source>
</evidence>
<sequence>MTHFDDELTRQLADANPVRNPELNELERRRSEKHLQAILGDARAGLGSRAGSGSGTGRSNSGRWLLGAAAAVSAIALGTGLLPNLFNGQEATATAEEILATAGESSLHAADATDIAVTAQEYLERTDRLGEEFVSTAYEVSADGQVRTSTAQSNNAPAELQNADRNLSVDPVQLQATGADTESLRALADSLDDSTARGVLKLLLHPALSSAQQKVLYELMASLDGNDLAGVEQSTTGGDDEVVTVIRDVDQLSFSVIPATGQLVRVHGLVGPRITTEVSATAIVDCVHVTGLEGPEMISTACADNNYYVEDLEWENWGADTATATGTAWINNCDPLCADGEFATFPVRLTLDNREECGYNARIYSRMLLEYPENPDRNEEFSIGCAQPTEPAH</sequence>
<dbReference type="RefSeq" id="WP_284599277.1">
    <property type="nucleotide sequence ID" value="NZ_JASNVH010000007.1"/>
</dbReference>
<name>A0AAP4BR36_9CORY</name>
<dbReference type="EMBL" id="JASNVH010000007">
    <property type="protein sequence ID" value="MDK4306955.1"/>
    <property type="molecule type" value="Genomic_DNA"/>
</dbReference>
<comment type="caution">
    <text evidence="2">The sequence shown here is derived from an EMBL/GenBank/DDBJ whole genome shotgun (WGS) entry which is preliminary data.</text>
</comment>
<proteinExistence type="predicted"/>
<dbReference type="Proteomes" id="UP001224412">
    <property type="component" value="Unassembled WGS sequence"/>
</dbReference>
<evidence type="ECO:0000313" key="2">
    <source>
        <dbReference type="EMBL" id="MDK4306955.1"/>
    </source>
</evidence>
<accession>A0AAP4BR36</accession>
<protein>
    <submittedName>
        <fullName evidence="2">Uncharacterized protein</fullName>
    </submittedName>
</protein>
<feature type="region of interest" description="Disordered" evidence="1">
    <location>
        <begin position="1"/>
        <end position="29"/>
    </location>
</feature>